<dbReference type="Proteomes" id="UP000823388">
    <property type="component" value="Chromosome 1K"/>
</dbReference>
<feature type="compositionally biased region" description="Low complexity" evidence="1">
    <location>
        <begin position="67"/>
        <end position="76"/>
    </location>
</feature>
<sequence length="199" mass="22046">MIGYQKPPAAVCGLPVPFMQKDPTIQKNYTSRSSPNPPNHPLHPDFVSSGADPTWDPEPDGRRRLLAVRPSAAARLPSPPLPRPAPPGSRRPSSRQRHLGSGRAGQRHRLSSYRLLSPPLRPDPPILTRRNCYAATGRPATPGWRPAKWYAPLSRPTMARCMEPPWISFLTRFLGMTLDSDPRASVADLISRIHLFGGF</sequence>
<feature type="compositionally biased region" description="Pro residues" evidence="1">
    <location>
        <begin position="77"/>
        <end position="89"/>
    </location>
</feature>
<feature type="region of interest" description="Disordered" evidence="1">
    <location>
        <begin position="14"/>
        <end position="121"/>
    </location>
</feature>
<protein>
    <submittedName>
        <fullName evidence="2">Uncharacterized protein</fullName>
    </submittedName>
</protein>
<reference evidence="2" key="1">
    <citation type="submission" date="2020-05" db="EMBL/GenBank/DDBJ databases">
        <title>WGS assembly of Panicum virgatum.</title>
        <authorList>
            <person name="Lovell J.T."/>
            <person name="Jenkins J."/>
            <person name="Shu S."/>
            <person name="Juenger T.E."/>
            <person name="Schmutz J."/>
        </authorList>
    </citation>
    <scope>NUCLEOTIDE SEQUENCE</scope>
    <source>
        <strain evidence="2">AP13</strain>
    </source>
</reference>
<dbReference type="EMBL" id="CM029037">
    <property type="protein sequence ID" value="KAG2657297.1"/>
    <property type="molecule type" value="Genomic_DNA"/>
</dbReference>
<dbReference type="AlphaFoldDB" id="A0A8T0XDR4"/>
<name>A0A8T0XDR4_PANVG</name>
<proteinExistence type="predicted"/>
<comment type="caution">
    <text evidence="2">The sequence shown here is derived from an EMBL/GenBank/DDBJ whole genome shotgun (WGS) entry which is preliminary data.</text>
</comment>
<accession>A0A8T0XDR4</accession>
<gene>
    <name evidence="2" type="ORF">PVAP13_1KG179377</name>
</gene>
<keyword evidence="3" id="KW-1185">Reference proteome</keyword>
<feature type="compositionally biased region" description="Basic residues" evidence="1">
    <location>
        <begin position="92"/>
        <end position="111"/>
    </location>
</feature>
<evidence type="ECO:0000313" key="2">
    <source>
        <dbReference type="EMBL" id="KAG2657297.1"/>
    </source>
</evidence>
<organism evidence="2 3">
    <name type="scientific">Panicum virgatum</name>
    <name type="common">Blackwell switchgrass</name>
    <dbReference type="NCBI Taxonomy" id="38727"/>
    <lineage>
        <taxon>Eukaryota</taxon>
        <taxon>Viridiplantae</taxon>
        <taxon>Streptophyta</taxon>
        <taxon>Embryophyta</taxon>
        <taxon>Tracheophyta</taxon>
        <taxon>Spermatophyta</taxon>
        <taxon>Magnoliopsida</taxon>
        <taxon>Liliopsida</taxon>
        <taxon>Poales</taxon>
        <taxon>Poaceae</taxon>
        <taxon>PACMAD clade</taxon>
        <taxon>Panicoideae</taxon>
        <taxon>Panicodae</taxon>
        <taxon>Paniceae</taxon>
        <taxon>Panicinae</taxon>
        <taxon>Panicum</taxon>
        <taxon>Panicum sect. Hiantes</taxon>
    </lineage>
</organism>
<evidence type="ECO:0000313" key="3">
    <source>
        <dbReference type="Proteomes" id="UP000823388"/>
    </source>
</evidence>
<evidence type="ECO:0000256" key="1">
    <source>
        <dbReference type="SAM" id="MobiDB-lite"/>
    </source>
</evidence>
<feature type="compositionally biased region" description="Polar residues" evidence="1">
    <location>
        <begin position="23"/>
        <end position="32"/>
    </location>
</feature>